<reference evidence="1" key="2">
    <citation type="journal article" date="2015" name="Fish Shellfish Immunol.">
        <title>Early steps in the European eel (Anguilla anguilla)-Vibrio vulnificus interaction in the gills: Role of the RtxA13 toxin.</title>
        <authorList>
            <person name="Callol A."/>
            <person name="Pajuelo D."/>
            <person name="Ebbesson L."/>
            <person name="Teles M."/>
            <person name="MacKenzie S."/>
            <person name="Amaro C."/>
        </authorList>
    </citation>
    <scope>NUCLEOTIDE SEQUENCE</scope>
</reference>
<name>A0A0E9QJ50_ANGAN</name>
<organism evidence="1">
    <name type="scientific">Anguilla anguilla</name>
    <name type="common">European freshwater eel</name>
    <name type="synonym">Muraena anguilla</name>
    <dbReference type="NCBI Taxonomy" id="7936"/>
    <lineage>
        <taxon>Eukaryota</taxon>
        <taxon>Metazoa</taxon>
        <taxon>Chordata</taxon>
        <taxon>Craniata</taxon>
        <taxon>Vertebrata</taxon>
        <taxon>Euteleostomi</taxon>
        <taxon>Actinopterygii</taxon>
        <taxon>Neopterygii</taxon>
        <taxon>Teleostei</taxon>
        <taxon>Anguilliformes</taxon>
        <taxon>Anguillidae</taxon>
        <taxon>Anguilla</taxon>
    </lineage>
</organism>
<dbReference type="AlphaFoldDB" id="A0A0E9QJ50"/>
<reference evidence="1" key="1">
    <citation type="submission" date="2014-11" db="EMBL/GenBank/DDBJ databases">
        <authorList>
            <person name="Amaro Gonzalez C."/>
        </authorList>
    </citation>
    <scope>NUCLEOTIDE SEQUENCE</scope>
</reference>
<sequence length="16" mass="1895">MTNSQKNLTYSFQCTE</sequence>
<protein>
    <submittedName>
        <fullName evidence="1">Uncharacterized protein</fullName>
    </submittedName>
</protein>
<accession>A0A0E9QJ50</accession>
<proteinExistence type="predicted"/>
<evidence type="ECO:0000313" key="1">
    <source>
        <dbReference type="EMBL" id="JAH16537.1"/>
    </source>
</evidence>
<dbReference type="EMBL" id="GBXM01092040">
    <property type="protein sequence ID" value="JAH16537.1"/>
    <property type="molecule type" value="Transcribed_RNA"/>
</dbReference>